<sequence length="839" mass="94306">MACSGVCKGWIKHATLINNCYPTGPGETGPKSSELSYLIFYANSKPAKLTKCGVYLDKRVSTDVRKRKKLDTEVSLQIIKALLDACNYNLNLFSKNVLKIILASLSTNDIDIVARAASVFITFCSYHDGSTLGVDSEFTEIYENLILSFAQYAICKESDLNIEWRYRSIGLHALRGVITSEALYATNAQTQLQYIVPAVLHNLSDKNISLETLQKKDIDKEPANNDSSQSRRLSLSITTTSAEDNANLAYQCLKQLYKKSDTSNLHYYLEPTFNFLDETDKWRPSSFGISLVLIILSSLQERHVLVSDIIDQLENLSDDSNSVQKKATLVEMLSSILNSDFTVVGLSTLEVLDCLLRLLKDSLKSANNKNVENSHDLDTFISQRLISCIGGLATHIYYANQISDIMEHIIQHLCLQPDILDSPQSSQRVSGSNQSFIEEGIPLSDLRNALLKCLDVVVQTNKDSELRHSEMTRCDVPVEIFHNSIGLCMDENLNVRIAFAQVLSKFLDNGGMPQESKEIGSTQLTYFNQPAIHFLNTLHLSLYQYALSKSSQPADHVALLTLLRALLVRFRADQIIRGIPVVFKLQSEAKEENLTGFAHQRALASVIVLYFRDIAAVLDIPELQKYVEEVQSKRMEKHQWSTYIKPTSSENDLNNVDTFKSFEDEIFDSNNHPLQPIDIWLDRQVIVPILCQHKELLVMGGEQLQDKLMAEWKPEEGFDIVKKEAYKIRSSRITEDDKPRISFTPFIMTLEDNSGDLSKPSIKVENLRDTLAQQMANDSSEHETSVTSDLESINMIPLGNGAGKKRKKKPKSDINSFLQSIDTKAASSTTSLVNPPYRS</sequence>
<dbReference type="InterPro" id="IPR039786">
    <property type="entry name" value="EFR3"/>
</dbReference>
<evidence type="ECO:0000256" key="1">
    <source>
        <dbReference type="ARBA" id="ARBA00010216"/>
    </source>
</evidence>
<feature type="region of interest" description="Disordered" evidence="2">
    <location>
        <begin position="774"/>
        <end position="815"/>
    </location>
</feature>
<comment type="caution">
    <text evidence="3">The sequence shown here is derived from an EMBL/GenBank/DDBJ whole genome shotgun (WGS) entry which is preliminary data.</text>
</comment>
<organism evidence="3 4">
    <name type="scientific">Diversispora epigaea</name>
    <dbReference type="NCBI Taxonomy" id="1348612"/>
    <lineage>
        <taxon>Eukaryota</taxon>
        <taxon>Fungi</taxon>
        <taxon>Fungi incertae sedis</taxon>
        <taxon>Mucoromycota</taxon>
        <taxon>Glomeromycotina</taxon>
        <taxon>Glomeromycetes</taxon>
        <taxon>Diversisporales</taxon>
        <taxon>Diversisporaceae</taxon>
        <taxon>Diversispora</taxon>
    </lineage>
</organism>
<dbReference type="AlphaFoldDB" id="A0A397IY94"/>
<dbReference type="PANTHER" id="PTHR47766:SF1">
    <property type="entry name" value="PROTEIN EFR3"/>
    <property type="match status" value="1"/>
</dbReference>
<dbReference type="STRING" id="1348612.A0A397IY94"/>
<keyword evidence="4" id="KW-1185">Reference proteome</keyword>
<evidence type="ECO:0000313" key="4">
    <source>
        <dbReference type="Proteomes" id="UP000266861"/>
    </source>
</evidence>
<gene>
    <name evidence="3" type="ORF">Glove_149g122</name>
</gene>
<dbReference type="EMBL" id="PQFF01000140">
    <property type="protein sequence ID" value="RHZ79368.1"/>
    <property type="molecule type" value="Genomic_DNA"/>
</dbReference>
<dbReference type="Pfam" id="PF21072">
    <property type="entry name" value="EFR3"/>
    <property type="match status" value="1"/>
</dbReference>
<dbReference type="InterPro" id="IPR016024">
    <property type="entry name" value="ARM-type_fold"/>
</dbReference>
<reference evidence="3 4" key="1">
    <citation type="submission" date="2018-08" db="EMBL/GenBank/DDBJ databases">
        <title>Genome and evolution of the arbuscular mycorrhizal fungus Diversispora epigaea (formerly Glomus versiforme) and its bacterial endosymbionts.</title>
        <authorList>
            <person name="Sun X."/>
            <person name="Fei Z."/>
            <person name="Harrison M."/>
        </authorList>
    </citation>
    <scope>NUCLEOTIDE SEQUENCE [LARGE SCALE GENOMIC DNA]</scope>
    <source>
        <strain evidence="3 4">IT104</strain>
    </source>
</reference>
<dbReference type="Proteomes" id="UP000266861">
    <property type="component" value="Unassembled WGS sequence"/>
</dbReference>
<dbReference type="GO" id="GO:0072659">
    <property type="term" value="P:protein localization to plasma membrane"/>
    <property type="evidence" value="ECO:0007669"/>
    <property type="project" value="InterPro"/>
</dbReference>
<protein>
    <recommendedName>
        <fullName evidence="5">Protein EFR3</fullName>
    </recommendedName>
</protein>
<evidence type="ECO:0000256" key="2">
    <source>
        <dbReference type="SAM" id="MobiDB-lite"/>
    </source>
</evidence>
<proteinExistence type="inferred from homology"/>
<dbReference type="PANTHER" id="PTHR47766">
    <property type="entry name" value="PROTEIN EFR3"/>
    <property type="match status" value="1"/>
</dbReference>
<evidence type="ECO:0008006" key="5">
    <source>
        <dbReference type="Google" id="ProtNLM"/>
    </source>
</evidence>
<comment type="similarity">
    <text evidence="1">Belongs to the EFR3 family.</text>
</comment>
<accession>A0A397IY94</accession>
<dbReference type="OrthoDB" id="19232at2759"/>
<evidence type="ECO:0000313" key="3">
    <source>
        <dbReference type="EMBL" id="RHZ79368.1"/>
    </source>
</evidence>
<dbReference type="SUPFAM" id="SSF48371">
    <property type="entry name" value="ARM repeat"/>
    <property type="match status" value="1"/>
</dbReference>
<dbReference type="InterPro" id="IPR049150">
    <property type="entry name" value="EFR3_HEAT-like_rpt"/>
</dbReference>
<name>A0A397IY94_9GLOM</name>